<dbReference type="InterPro" id="IPR002933">
    <property type="entry name" value="Peptidase_M20"/>
</dbReference>
<organism evidence="4 5">
    <name type="scientific">Desulfonatronum thiosulfatophilum</name>
    <dbReference type="NCBI Taxonomy" id="617002"/>
    <lineage>
        <taxon>Bacteria</taxon>
        <taxon>Pseudomonadati</taxon>
        <taxon>Thermodesulfobacteriota</taxon>
        <taxon>Desulfovibrionia</taxon>
        <taxon>Desulfovibrionales</taxon>
        <taxon>Desulfonatronaceae</taxon>
        <taxon>Desulfonatronum</taxon>
    </lineage>
</organism>
<dbReference type="Proteomes" id="UP000198771">
    <property type="component" value="Unassembled WGS sequence"/>
</dbReference>
<evidence type="ECO:0000313" key="5">
    <source>
        <dbReference type="Proteomes" id="UP000198771"/>
    </source>
</evidence>
<dbReference type="OrthoDB" id="5443984at2"/>
<feature type="domain" description="Peptidase M20 dimerisation" evidence="3">
    <location>
        <begin position="201"/>
        <end position="307"/>
    </location>
</feature>
<dbReference type="Pfam" id="PF01546">
    <property type="entry name" value="Peptidase_M20"/>
    <property type="match status" value="1"/>
</dbReference>
<keyword evidence="2" id="KW-0378">Hydrolase</keyword>
<dbReference type="SUPFAM" id="SSF55031">
    <property type="entry name" value="Bacterial exopeptidase dimerisation domain"/>
    <property type="match status" value="1"/>
</dbReference>
<sequence>MLDFLDAHIRAQRERVITLQRDLVAIPALGPTNGGQGEKEKAEYLLRLLHSMGIDQVEEIPAPDNDVDCGFRPNVAAVVPGRDASRTFWVISHTDIVPPGDLELWTSPPYELRVDGDLIHGRGVEDNHQGIVASLLVAEALIAAGEPPAINFGMLFVADEETASSKGLDYILNHRRDLFGPRDLILIPDFGSASGELVEVAEKSLFWVKFSVYGKQCHASTPQKGVNTLVAASDLIMRLRSLYTRFGAQDPLFFPPGSTFEATKKEANVPNINTIPGLDVFYLDCRVLVQYSLDEIGTALDEICAEVVQDHGVRVEWDVVQEVRAAPATPVESPIVRRMLAAIRAVHDNNPSPMGIGGGTVASFLRRLGIPTVVWSTLLGTAHQPNEHSSIKNTLADAQVMARVLCMEDEQ</sequence>
<dbReference type="PANTHER" id="PTHR43808:SF32">
    <property type="entry name" value="ARGE_DAPE-RELATED DEACYLASE"/>
    <property type="match status" value="1"/>
</dbReference>
<dbReference type="EMBL" id="FMXO01000005">
    <property type="protein sequence ID" value="SDB22989.1"/>
    <property type="molecule type" value="Genomic_DNA"/>
</dbReference>
<dbReference type="STRING" id="617002.SAMN05660653_01124"/>
<dbReference type="AlphaFoldDB" id="A0A1G6BQW3"/>
<dbReference type="InterPro" id="IPR036264">
    <property type="entry name" value="Bact_exopeptidase_dim_dom"/>
</dbReference>
<dbReference type="InterPro" id="IPR011650">
    <property type="entry name" value="Peptidase_M20_dimer"/>
</dbReference>
<reference evidence="4 5" key="1">
    <citation type="submission" date="2016-10" db="EMBL/GenBank/DDBJ databases">
        <authorList>
            <person name="de Groot N.N."/>
        </authorList>
    </citation>
    <scope>NUCLEOTIDE SEQUENCE [LARGE SCALE GENOMIC DNA]</scope>
    <source>
        <strain evidence="4 5">ASO4-2</strain>
    </source>
</reference>
<dbReference type="GO" id="GO:0016787">
    <property type="term" value="F:hydrolase activity"/>
    <property type="evidence" value="ECO:0007669"/>
    <property type="project" value="UniProtKB-KW"/>
</dbReference>
<dbReference type="SUPFAM" id="SSF53187">
    <property type="entry name" value="Zn-dependent exopeptidases"/>
    <property type="match status" value="1"/>
</dbReference>
<keyword evidence="5" id="KW-1185">Reference proteome</keyword>
<accession>A0A1G6BQW3</accession>
<evidence type="ECO:0000259" key="3">
    <source>
        <dbReference type="Pfam" id="PF07687"/>
    </source>
</evidence>
<dbReference type="Gene3D" id="3.40.630.10">
    <property type="entry name" value="Zn peptidases"/>
    <property type="match status" value="2"/>
</dbReference>
<dbReference type="RefSeq" id="WP_092118382.1">
    <property type="nucleotide sequence ID" value="NZ_FMXO01000005.1"/>
</dbReference>
<dbReference type="NCBIfam" id="NF010589">
    <property type="entry name" value="PRK13983.1"/>
    <property type="match status" value="1"/>
</dbReference>
<evidence type="ECO:0000256" key="1">
    <source>
        <dbReference type="ARBA" id="ARBA00022723"/>
    </source>
</evidence>
<proteinExistence type="predicted"/>
<gene>
    <name evidence="4" type="ORF">SAMN05660653_01124</name>
</gene>
<evidence type="ECO:0000313" key="4">
    <source>
        <dbReference type="EMBL" id="SDB22989.1"/>
    </source>
</evidence>
<dbReference type="PANTHER" id="PTHR43808">
    <property type="entry name" value="ACETYLORNITHINE DEACETYLASE"/>
    <property type="match status" value="1"/>
</dbReference>
<keyword evidence="1" id="KW-0479">Metal-binding</keyword>
<dbReference type="InterPro" id="IPR050072">
    <property type="entry name" value="Peptidase_M20A"/>
</dbReference>
<dbReference type="Pfam" id="PF07687">
    <property type="entry name" value="M20_dimer"/>
    <property type="match status" value="1"/>
</dbReference>
<evidence type="ECO:0000256" key="2">
    <source>
        <dbReference type="ARBA" id="ARBA00022801"/>
    </source>
</evidence>
<name>A0A1G6BQW3_9BACT</name>
<protein>
    <submittedName>
        <fullName evidence="4">Succinyl-diaminopimelate desuccinylase</fullName>
    </submittedName>
</protein>
<dbReference type="GO" id="GO:0046872">
    <property type="term" value="F:metal ion binding"/>
    <property type="evidence" value="ECO:0007669"/>
    <property type="project" value="UniProtKB-KW"/>
</dbReference>